<name>A0AAD4CFW6_ASPNN</name>
<evidence type="ECO:0000313" key="2">
    <source>
        <dbReference type="EMBL" id="KAF9885766.1"/>
    </source>
</evidence>
<keyword evidence="1" id="KW-0812">Transmembrane</keyword>
<keyword evidence="3" id="KW-1185">Reference proteome</keyword>
<sequence length="246" mass="28242">MGHKVSAVTGVKSDNYYDPGNAINEVWVGDVEVISRMPFGDSDIGQAGWTEDGVPKIPWKNFIIPMKRDMSAASSSVTVDPVYEYIKSMAPYTMAFYLSLIGISLVIELYAFVGKYRQKKSHNPRHTQWLHYSKNSYRFEFHCCLIRVVLCLVYVAFALYGYQSDQGTVTNPSSLEFVMTVSFVLGALVAVVPLHAYLSWRCWRMFKTQLETMTHVKLEEGERRHDYDASHHEEPSGIVPFFYYRM</sequence>
<proteinExistence type="predicted"/>
<accession>A0AAD4CFW6</accession>
<keyword evidence="1" id="KW-0472">Membrane</keyword>
<gene>
    <name evidence="2" type="ORF">FE257_012348</name>
</gene>
<feature type="transmembrane region" description="Helical" evidence="1">
    <location>
        <begin position="177"/>
        <end position="198"/>
    </location>
</feature>
<reference evidence="2" key="1">
    <citation type="journal article" date="2019" name="Beilstein J. Org. Chem.">
        <title>Nanangenines: drimane sesquiterpenoids as the dominant metabolite cohort of a novel Australian fungus, Aspergillus nanangensis.</title>
        <authorList>
            <person name="Lacey H.J."/>
            <person name="Gilchrist C.L.M."/>
            <person name="Crombie A."/>
            <person name="Kalaitzis J.A."/>
            <person name="Vuong D."/>
            <person name="Rutledge P.J."/>
            <person name="Turner P."/>
            <person name="Pitt J.I."/>
            <person name="Lacey E."/>
            <person name="Chooi Y.H."/>
            <person name="Piggott A.M."/>
        </authorList>
    </citation>
    <scope>NUCLEOTIDE SEQUENCE</scope>
    <source>
        <strain evidence="2">MST-FP2251</strain>
    </source>
</reference>
<dbReference type="AlphaFoldDB" id="A0AAD4CFW6"/>
<feature type="transmembrane region" description="Helical" evidence="1">
    <location>
        <begin position="144"/>
        <end position="162"/>
    </location>
</feature>
<evidence type="ECO:0000256" key="1">
    <source>
        <dbReference type="SAM" id="Phobius"/>
    </source>
</evidence>
<dbReference type="EMBL" id="VCAU01000089">
    <property type="protein sequence ID" value="KAF9885766.1"/>
    <property type="molecule type" value="Genomic_DNA"/>
</dbReference>
<keyword evidence="1" id="KW-1133">Transmembrane helix</keyword>
<evidence type="ECO:0000313" key="3">
    <source>
        <dbReference type="Proteomes" id="UP001194746"/>
    </source>
</evidence>
<comment type="caution">
    <text evidence="2">The sequence shown here is derived from an EMBL/GenBank/DDBJ whole genome shotgun (WGS) entry which is preliminary data.</text>
</comment>
<protein>
    <submittedName>
        <fullName evidence="2">Uncharacterized protein</fullName>
    </submittedName>
</protein>
<dbReference type="Proteomes" id="UP001194746">
    <property type="component" value="Unassembled WGS sequence"/>
</dbReference>
<organism evidence="2 3">
    <name type="scientific">Aspergillus nanangensis</name>
    <dbReference type="NCBI Taxonomy" id="2582783"/>
    <lineage>
        <taxon>Eukaryota</taxon>
        <taxon>Fungi</taxon>
        <taxon>Dikarya</taxon>
        <taxon>Ascomycota</taxon>
        <taxon>Pezizomycotina</taxon>
        <taxon>Eurotiomycetes</taxon>
        <taxon>Eurotiomycetidae</taxon>
        <taxon>Eurotiales</taxon>
        <taxon>Aspergillaceae</taxon>
        <taxon>Aspergillus</taxon>
        <taxon>Aspergillus subgen. Circumdati</taxon>
    </lineage>
</organism>
<reference evidence="2" key="2">
    <citation type="submission" date="2020-02" db="EMBL/GenBank/DDBJ databases">
        <authorList>
            <person name="Gilchrist C.L.M."/>
            <person name="Chooi Y.-H."/>
        </authorList>
    </citation>
    <scope>NUCLEOTIDE SEQUENCE</scope>
    <source>
        <strain evidence="2">MST-FP2251</strain>
    </source>
</reference>
<feature type="transmembrane region" description="Helical" evidence="1">
    <location>
        <begin position="94"/>
        <end position="113"/>
    </location>
</feature>